<evidence type="ECO:0000256" key="2">
    <source>
        <dbReference type="ARBA" id="ARBA00004167"/>
    </source>
</evidence>
<dbReference type="Proteomes" id="UP001370490">
    <property type="component" value="Unassembled WGS sequence"/>
</dbReference>
<dbReference type="EC" id="2.3.2.27" evidence="4"/>
<proteinExistence type="inferred from homology"/>
<evidence type="ECO:0000256" key="8">
    <source>
        <dbReference type="ARBA" id="ARBA00022729"/>
    </source>
</evidence>
<name>A0AAN8WD14_9MAGN</name>
<dbReference type="InterPro" id="IPR046948">
    <property type="entry name" value="ATL20-22-like"/>
</dbReference>
<evidence type="ECO:0000256" key="10">
    <source>
        <dbReference type="ARBA" id="ARBA00022786"/>
    </source>
</evidence>
<keyword evidence="5" id="KW-0808">Transferase</keyword>
<comment type="subcellular location">
    <subcellularLocation>
        <location evidence="2">Membrane</location>
        <topology evidence="2">Single-pass membrane protein</topology>
    </subcellularLocation>
</comment>
<evidence type="ECO:0000256" key="12">
    <source>
        <dbReference type="ARBA" id="ARBA00022989"/>
    </source>
</evidence>
<keyword evidence="9" id="KW-0863">Zinc-finger</keyword>
<keyword evidence="13 15" id="KW-0472">Membrane</keyword>
<sequence length="286" mass="32452">MKNIFILIFLFLFFSSLSSCIEALDPNCQSLTCNESELQIKFPFSITGLHPIQCIQPGFELFCKKNSTIISFPSFRNLLVKSIAYGARKLDLLDPKSCVHEVFLNLDISLLPFEYYYVTKNYTYWNCSAMLPSPFNQVPCLSRGGYYVYVMEPSLAMPASCVPLKTLPIPFSYTPYASDNSFGLQFTWELPKCRESEGKGGCSHLQSQTGAEERFMNQISYKVFGFGFVGVLAVALIGIKVYQYKAMDKHKEKENQLETEDLLGNFKILNPAKCSDPESIEREAFM</sequence>
<feature type="domain" description="Wall-associated receptor kinase galacturonan-binding" evidence="17">
    <location>
        <begin position="28"/>
        <end position="92"/>
    </location>
</feature>
<evidence type="ECO:0000256" key="6">
    <source>
        <dbReference type="ARBA" id="ARBA00022692"/>
    </source>
</evidence>
<keyword evidence="12 15" id="KW-1133">Transmembrane helix</keyword>
<dbReference type="EMBL" id="JBAMMX010000001">
    <property type="protein sequence ID" value="KAK6947539.1"/>
    <property type="molecule type" value="Genomic_DNA"/>
</dbReference>
<evidence type="ECO:0000256" key="4">
    <source>
        <dbReference type="ARBA" id="ARBA00012483"/>
    </source>
</evidence>
<feature type="chain" id="PRO_5042851599" description="RING-type E3 ubiquitin transferase" evidence="16">
    <location>
        <begin position="24"/>
        <end position="286"/>
    </location>
</feature>
<dbReference type="PANTHER" id="PTHR46279:SF12">
    <property type="entry name" value="RING-TYPE E3 UBIQUITIN TRANSFERASE"/>
    <property type="match status" value="1"/>
</dbReference>
<accession>A0AAN8WD14</accession>
<evidence type="ECO:0000256" key="1">
    <source>
        <dbReference type="ARBA" id="ARBA00000900"/>
    </source>
</evidence>
<dbReference type="GO" id="GO:0016301">
    <property type="term" value="F:kinase activity"/>
    <property type="evidence" value="ECO:0007669"/>
    <property type="project" value="UniProtKB-KW"/>
</dbReference>
<comment type="similarity">
    <text evidence="14">Belongs to the RING-type zinc finger family. ATL subfamily.</text>
</comment>
<dbReference type="GO" id="GO:0008270">
    <property type="term" value="F:zinc ion binding"/>
    <property type="evidence" value="ECO:0007669"/>
    <property type="project" value="UniProtKB-KW"/>
</dbReference>
<evidence type="ECO:0000256" key="3">
    <source>
        <dbReference type="ARBA" id="ARBA00004906"/>
    </source>
</evidence>
<evidence type="ECO:0000256" key="7">
    <source>
        <dbReference type="ARBA" id="ARBA00022723"/>
    </source>
</evidence>
<dbReference type="PANTHER" id="PTHR46279">
    <property type="entry name" value="RING/U-BOX SUPERFAMILY PROTEIN"/>
    <property type="match status" value="1"/>
</dbReference>
<keyword evidence="6 15" id="KW-0812">Transmembrane</keyword>
<comment type="caution">
    <text evidence="18">The sequence shown here is derived from an EMBL/GenBank/DDBJ whole genome shotgun (WGS) entry which is preliminary data.</text>
</comment>
<keyword evidence="19" id="KW-1185">Reference proteome</keyword>
<dbReference type="PROSITE" id="PS51257">
    <property type="entry name" value="PROKAR_LIPOPROTEIN"/>
    <property type="match status" value="1"/>
</dbReference>
<dbReference type="Pfam" id="PF13947">
    <property type="entry name" value="GUB_WAK_bind"/>
    <property type="match status" value="1"/>
</dbReference>
<dbReference type="GO" id="GO:0061630">
    <property type="term" value="F:ubiquitin protein ligase activity"/>
    <property type="evidence" value="ECO:0007669"/>
    <property type="project" value="UniProtKB-EC"/>
</dbReference>
<evidence type="ECO:0000256" key="13">
    <source>
        <dbReference type="ARBA" id="ARBA00023136"/>
    </source>
</evidence>
<dbReference type="GO" id="GO:0030247">
    <property type="term" value="F:polysaccharide binding"/>
    <property type="evidence" value="ECO:0007669"/>
    <property type="project" value="InterPro"/>
</dbReference>
<comment type="pathway">
    <text evidence="3">Protein modification; protein ubiquitination.</text>
</comment>
<keyword evidence="18" id="KW-0418">Kinase</keyword>
<evidence type="ECO:0000256" key="11">
    <source>
        <dbReference type="ARBA" id="ARBA00022833"/>
    </source>
</evidence>
<dbReference type="AlphaFoldDB" id="A0AAN8WD14"/>
<evidence type="ECO:0000256" key="5">
    <source>
        <dbReference type="ARBA" id="ARBA00022679"/>
    </source>
</evidence>
<evidence type="ECO:0000256" key="14">
    <source>
        <dbReference type="ARBA" id="ARBA00024209"/>
    </source>
</evidence>
<keyword evidence="10" id="KW-0833">Ubl conjugation pathway</keyword>
<evidence type="ECO:0000256" key="9">
    <source>
        <dbReference type="ARBA" id="ARBA00022771"/>
    </source>
</evidence>
<reference evidence="18 19" key="1">
    <citation type="submission" date="2023-12" db="EMBL/GenBank/DDBJ databases">
        <title>A high-quality genome assembly for Dillenia turbinata (Dilleniales).</title>
        <authorList>
            <person name="Chanderbali A."/>
        </authorList>
    </citation>
    <scope>NUCLEOTIDE SEQUENCE [LARGE SCALE GENOMIC DNA]</scope>
    <source>
        <strain evidence="18">LSX21</strain>
        <tissue evidence="18">Leaf</tissue>
    </source>
</reference>
<comment type="catalytic activity">
    <reaction evidence="1">
        <text>S-ubiquitinyl-[E2 ubiquitin-conjugating enzyme]-L-cysteine + [acceptor protein]-L-lysine = [E2 ubiquitin-conjugating enzyme]-L-cysteine + N(6)-ubiquitinyl-[acceptor protein]-L-lysine.</text>
        <dbReference type="EC" id="2.3.2.27"/>
    </reaction>
</comment>
<organism evidence="18 19">
    <name type="scientific">Dillenia turbinata</name>
    <dbReference type="NCBI Taxonomy" id="194707"/>
    <lineage>
        <taxon>Eukaryota</taxon>
        <taxon>Viridiplantae</taxon>
        <taxon>Streptophyta</taxon>
        <taxon>Embryophyta</taxon>
        <taxon>Tracheophyta</taxon>
        <taxon>Spermatophyta</taxon>
        <taxon>Magnoliopsida</taxon>
        <taxon>eudicotyledons</taxon>
        <taxon>Gunneridae</taxon>
        <taxon>Pentapetalae</taxon>
        <taxon>Dilleniales</taxon>
        <taxon>Dilleniaceae</taxon>
        <taxon>Dillenia</taxon>
    </lineage>
</organism>
<dbReference type="GO" id="GO:0016020">
    <property type="term" value="C:membrane"/>
    <property type="evidence" value="ECO:0007669"/>
    <property type="project" value="UniProtKB-SubCell"/>
</dbReference>
<feature type="transmembrane region" description="Helical" evidence="15">
    <location>
        <begin position="223"/>
        <end position="242"/>
    </location>
</feature>
<evidence type="ECO:0000256" key="16">
    <source>
        <dbReference type="SAM" id="SignalP"/>
    </source>
</evidence>
<dbReference type="InterPro" id="IPR025287">
    <property type="entry name" value="WAK_GUB"/>
</dbReference>
<keyword evidence="18" id="KW-0675">Receptor</keyword>
<evidence type="ECO:0000313" key="19">
    <source>
        <dbReference type="Proteomes" id="UP001370490"/>
    </source>
</evidence>
<keyword evidence="8 16" id="KW-0732">Signal</keyword>
<evidence type="ECO:0000313" key="18">
    <source>
        <dbReference type="EMBL" id="KAK6947539.1"/>
    </source>
</evidence>
<keyword evidence="11" id="KW-0862">Zinc</keyword>
<gene>
    <name evidence="18" type="ORF">RJ641_001012</name>
</gene>
<feature type="signal peptide" evidence="16">
    <location>
        <begin position="1"/>
        <end position="23"/>
    </location>
</feature>
<protein>
    <recommendedName>
        <fullName evidence="4">RING-type E3 ubiquitin transferase</fullName>
        <ecNumber evidence="4">2.3.2.27</ecNumber>
    </recommendedName>
</protein>
<evidence type="ECO:0000256" key="15">
    <source>
        <dbReference type="SAM" id="Phobius"/>
    </source>
</evidence>
<keyword evidence="7" id="KW-0479">Metal-binding</keyword>
<evidence type="ECO:0000259" key="17">
    <source>
        <dbReference type="Pfam" id="PF13947"/>
    </source>
</evidence>